<keyword evidence="6 8" id="KW-1133">Transmembrane helix</keyword>
<evidence type="ECO:0000259" key="9">
    <source>
        <dbReference type="Pfam" id="PF13231"/>
    </source>
</evidence>
<name>A0A150WNL7_BDEBC</name>
<evidence type="ECO:0000313" key="11">
    <source>
        <dbReference type="Proteomes" id="UP000075320"/>
    </source>
</evidence>
<dbReference type="GO" id="GO:0016763">
    <property type="term" value="F:pentosyltransferase activity"/>
    <property type="evidence" value="ECO:0007669"/>
    <property type="project" value="TreeGrafter"/>
</dbReference>
<sequence>MAFILFVFGNSWEPGVGLDTATYGAIARGIVESGSWFSLKLAPGIFDPFIEHPYLALWLDALAIKLLGPTAQGIHFTSSVLGILGVVAFFAAIRRLVDENTAFLTCFCLLLINVFMNFMSSGWLDMPMLSFILIGFYFAVRVSDSKPVLNSLLAGIFLSCAVLVKGVAAVGVFPVILFLLVQNHYRIKPLLAAALGFLAPLILFTWAHYQSQGFIFWRLYLPRQLFAHNDLNQVAQDRFSFLWYPHDTLEHAHIIALLFIPGVYFLWKKNYRWLALTILGEILIHFFVYGFSSRQNRQYIVPIFPWLAVAAAFFIGLRWKVSVLKWSKGIFGLSVVYFFAVSFLPITIHTMSGAEIYAFLPDVKDSKIQKIYFEANAADRATGEMTSSYVAWYLHKVPVMYNVGELDQVFAKLTNEEAILVRRVGIENEAYLSKTENVCGWNNDWILISTTENCTHFDNKKRTPSPKRVNGSI</sequence>
<dbReference type="OrthoDB" id="5289129at2"/>
<evidence type="ECO:0000256" key="1">
    <source>
        <dbReference type="ARBA" id="ARBA00004651"/>
    </source>
</evidence>
<feature type="transmembrane region" description="Helical" evidence="8">
    <location>
        <begin position="248"/>
        <end position="267"/>
    </location>
</feature>
<evidence type="ECO:0000313" key="10">
    <source>
        <dbReference type="EMBL" id="KYG65988.1"/>
    </source>
</evidence>
<organism evidence="10 11">
    <name type="scientific">Bdellovibrio bacteriovorus</name>
    <dbReference type="NCBI Taxonomy" id="959"/>
    <lineage>
        <taxon>Bacteria</taxon>
        <taxon>Pseudomonadati</taxon>
        <taxon>Bdellovibrionota</taxon>
        <taxon>Bdellovibrionia</taxon>
        <taxon>Bdellovibrionales</taxon>
        <taxon>Pseudobdellovibrionaceae</taxon>
        <taxon>Bdellovibrio</taxon>
    </lineage>
</organism>
<feature type="transmembrane region" description="Helical" evidence="8">
    <location>
        <begin position="122"/>
        <end position="140"/>
    </location>
</feature>
<dbReference type="AlphaFoldDB" id="A0A150WNL7"/>
<feature type="transmembrane region" description="Helical" evidence="8">
    <location>
        <begin position="74"/>
        <end position="93"/>
    </location>
</feature>
<feature type="transmembrane region" description="Helical" evidence="8">
    <location>
        <begin position="152"/>
        <end position="181"/>
    </location>
</feature>
<dbReference type="RefSeq" id="WP_061833548.1">
    <property type="nucleotide sequence ID" value="NZ_LUKE01000001.1"/>
</dbReference>
<dbReference type="PANTHER" id="PTHR33908">
    <property type="entry name" value="MANNOSYLTRANSFERASE YKCB-RELATED"/>
    <property type="match status" value="1"/>
</dbReference>
<dbReference type="EMBL" id="LUKE01000001">
    <property type="protein sequence ID" value="KYG65988.1"/>
    <property type="molecule type" value="Genomic_DNA"/>
</dbReference>
<feature type="transmembrane region" description="Helical" evidence="8">
    <location>
        <begin position="329"/>
        <end position="348"/>
    </location>
</feature>
<dbReference type="Proteomes" id="UP000075320">
    <property type="component" value="Unassembled WGS sequence"/>
</dbReference>
<evidence type="ECO:0000256" key="2">
    <source>
        <dbReference type="ARBA" id="ARBA00022475"/>
    </source>
</evidence>
<dbReference type="GO" id="GO:0005886">
    <property type="term" value="C:plasma membrane"/>
    <property type="evidence" value="ECO:0007669"/>
    <property type="project" value="UniProtKB-SubCell"/>
</dbReference>
<feature type="transmembrane region" description="Helical" evidence="8">
    <location>
        <begin position="299"/>
        <end position="317"/>
    </location>
</feature>
<dbReference type="Pfam" id="PF13231">
    <property type="entry name" value="PMT_2"/>
    <property type="match status" value="1"/>
</dbReference>
<feature type="domain" description="Glycosyltransferase RgtA/B/C/D-like" evidence="9">
    <location>
        <begin position="52"/>
        <end position="204"/>
    </location>
</feature>
<keyword evidence="5 8" id="KW-0812">Transmembrane</keyword>
<gene>
    <name evidence="10" type="ORF">AZI86_02660</name>
</gene>
<evidence type="ECO:0000256" key="4">
    <source>
        <dbReference type="ARBA" id="ARBA00022679"/>
    </source>
</evidence>
<comment type="caution">
    <text evidence="10">The sequence shown here is derived from an EMBL/GenBank/DDBJ whole genome shotgun (WGS) entry which is preliminary data.</text>
</comment>
<feature type="transmembrane region" description="Helical" evidence="8">
    <location>
        <begin position="187"/>
        <end position="209"/>
    </location>
</feature>
<dbReference type="PANTHER" id="PTHR33908:SF11">
    <property type="entry name" value="MEMBRANE PROTEIN"/>
    <property type="match status" value="1"/>
</dbReference>
<dbReference type="InterPro" id="IPR050297">
    <property type="entry name" value="LipidA_mod_glycosyltrf_83"/>
</dbReference>
<reference evidence="10 11" key="1">
    <citation type="submission" date="2016-03" db="EMBL/GenBank/DDBJ databases">
        <authorList>
            <person name="Ploux O."/>
        </authorList>
    </citation>
    <scope>NUCLEOTIDE SEQUENCE [LARGE SCALE GENOMIC DNA]</scope>
    <source>
        <strain evidence="10 11">R0</strain>
    </source>
</reference>
<keyword evidence="11" id="KW-1185">Reference proteome</keyword>
<evidence type="ECO:0000256" key="3">
    <source>
        <dbReference type="ARBA" id="ARBA00022676"/>
    </source>
</evidence>
<accession>A0A150WNL7</accession>
<keyword evidence="4" id="KW-0808">Transferase</keyword>
<keyword evidence="3" id="KW-0328">Glycosyltransferase</keyword>
<keyword evidence="2" id="KW-1003">Cell membrane</keyword>
<comment type="subcellular location">
    <subcellularLocation>
        <location evidence="1">Cell membrane</location>
        <topology evidence="1">Multi-pass membrane protein</topology>
    </subcellularLocation>
</comment>
<evidence type="ECO:0000256" key="7">
    <source>
        <dbReference type="ARBA" id="ARBA00023136"/>
    </source>
</evidence>
<keyword evidence="7 8" id="KW-0472">Membrane</keyword>
<proteinExistence type="predicted"/>
<evidence type="ECO:0000256" key="5">
    <source>
        <dbReference type="ARBA" id="ARBA00022692"/>
    </source>
</evidence>
<protein>
    <recommendedName>
        <fullName evidence="9">Glycosyltransferase RgtA/B/C/D-like domain-containing protein</fullName>
    </recommendedName>
</protein>
<feature type="transmembrane region" description="Helical" evidence="8">
    <location>
        <begin position="273"/>
        <end position="292"/>
    </location>
</feature>
<dbReference type="GO" id="GO:0009103">
    <property type="term" value="P:lipopolysaccharide biosynthetic process"/>
    <property type="evidence" value="ECO:0007669"/>
    <property type="project" value="UniProtKB-ARBA"/>
</dbReference>
<evidence type="ECO:0000256" key="6">
    <source>
        <dbReference type="ARBA" id="ARBA00022989"/>
    </source>
</evidence>
<dbReference type="InterPro" id="IPR038731">
    <property type="entry name" value="RgtA/B/C-like"/>
</dbReference>
<evidence type="ECO:0000256" key="8">
    <source>
        <dbReference type="SAM" id="Phobius"/>
    </source>
</evidence>